<dbReference type="GO" id="GO:0000166">
    <property type="term" value="F:nucleotide binding"/>
    <property type="evidence" value="ECO:0007669"/>
    <property type="project" value="UniProtKB-KW"/>
</dbReference>
<dbReference type="NCBIfam" id="TIGR01682">
    <property type="entry name" value="moaD"/>
    <property type="match status" value="1"/>
</dbReference>
<dbReference type="InterPro" id="IPR044672">
    <property type="entry name" value="MOCS2A"/>
</dbReference>
<comment type="similarity">
    <text evidence="4">Belongs to the MoaD family.</text>
</comment>
<dbReference type="AlphaFoldDB" id="A0A418YG31"/>
<dbReference type="Pfam" id="PF02597">
    <property type="entry name" value="ThiS"/>
    <property type="match status" value="1"/>
</dbReference>
<dbReference type="RefSeq" id="WP_119910303.1">
    <property type="nucleotide sequence ID" value="NZ_QZCH01000008.1"/>
</dbReference>
<keyword evidence="3" id="KW-0501">Molybdenum cofactor biosynthesis</keyword>
<gene>
    <name evidence="6" type="primary">moaD</name>
    <name evidence="6" type="ORF">D1Z90_08355</name>
</gene>
<dbReference type="InterPro" id="IPR012675">
    <property type="entry name" value="Beta-grasp_dom_sf"/>
</dbReference>
<accession>A0A418YG31</accession>
<evidence type="ECO:0000256" key="2">
    <source>
        <dbReference type="ARBA" id="ARBA00022741"/>
    </source>
</evidence>
<keyword evidence="7" id="KW-1185">Reference proteome</keyword>
<dbReference type="UniPathway" id="UPA00344"/>
<dbReference type="Gene3D" id="3.10.20.30">
    <property type="match status" value="1"/>
</dbReference>
<dbReference type="FunFam" id="3.10.20.30:FF:000010">
    <property type="entry name" value="Molybdopterin synthase sulfur carrier subunit"/>
    <property type="match status" value="1"/>
</dbReference>
<name>A0A418YG31_9GAMM</name>
<dbReference type="PANTHER" id="PTHR33359:SF1">
    <property type="entry name" value="MOLYBDOPTERIN SYNTHASE SULFUR CARRIER SUBUNIT"/>
    <property type="match status" value="1"/>
</dbReference>
<dbReference type="Proteomes" id="UP000283255">
    <property type="component" value="Unassembled WGS sequence"/>
</dbReference>
<evidence type="ECO:0000313" key="6">
    <source>
        <dbReference type="EMBL" id="RJG48493.1"/>
    </source>
</evidence>
<protein>
    <recommendedName>
        <fullName evidence="5">Molybdopterin synthase sulfur carrier subunit</fullName>
    </recommendedName>
</protein>
<dbReference type="InterPro" id="IPR010038">
    <property type="entry name" value="MoaD_arc-typ"/>
</dbReference>
<comment type="caution">
    <text evidence="6">The sequence shown here is derived from an EMBL/GenBank/DDBJ whole genome shotgun (WGS) entry which is preliminary data.</text>
</comment>
<reference evidence="6 7" key="2">
    <citation type="submission" date="2019-01" db="EMBL/GenBank/DDBJ databases">
        <title>Motilimonas pumilus sp. nov., isolated from the gut of sea cucumber (Apostichopus japonicus).</title>
        <authorList>
            <person name="Wang F.-Q."/>
            <person name="Ren L.-H."/>
            <person name="Lin Y.-W."/>
            <person name="Sun G.-H."/>
            <person name="Du Z.-J."/>
            <person name="Zhao J.-X."/>
            <person name="Liu X.-J."/>
            <person name="Liu L.-J."/>
        </authorList>
    </citation>
    <scope>NUCLEOTIDE SEQUENCE [LARGE SCALE GENOMIC DNA]</scope>
    <source>
        <strain evidence="6 7">PLHSC7-2</strain>
    </source>
</reference>
<comment type="pathway">
    <text evidence="1">Cofactor biosynthesis; molybdopterin biosynthesis.</text>
</comment>
<dbReference type="PANTHER" id="PTHR33359">
    <property type="entry name" value="MOLYBDOPTERIN SYNTHASE SULFUR CARRIER SUBUNIT"/>
    <property type="match status" value="1"/>
</dbReference>
<dbReference type="OrthoDB" id="9801945at2"/>
<sequence>MIKVCFFAKLREQFECDELSLEANNITQVKDVITQLVTLHPSWQSELKQSKCLVAVNHAMAKADTAVNSGDEVAFFPPVTGG</sequence>
<dbReference type="EMBL" id="QZCH01000008">
    <property type="protein sequence ID" value="RJG48493.1"/>
    <property type="molecule type" value="Genomic_DNA"/>
</dbReference>
<evidence type="ECO:0000313" key="7">
    <source>
        <dbReference type="Proteomes" id="UP000283255"/>
    </source>
</evidence>
<dbReference type="InterPro" id="IPR003749">
    <property type="entry name" value="ThiS/MoaD-like"/>
</dbReference>
<dbReference type="InterPro" id="IPR016155">
    <property type="entry name" value="Mopterin_synth/thiamin_S_b"/>
</dbReference>
<dbReference type="CDD" id="cd00754">
    <property type="entry name" value="Ubl_MoaD"/>
    <property type="match status" value="1"/>
</dbReference>
<proteinExistence type="inferred from homology"/>
<dbReference type="NCBIfam" id="TIGR01687">
    <property type="entry name" value="moaD_arch"/>
    <property type="match status" value="1"/>
</dbReference>
<dbReference type="GO" id="GO:0006777">
    <property type="term" value="P:Mo-molybdopterin cofactor biosynthetic process"/>
    <property type="evidence" value="ECO:0007669"/>
    <property type="project" value="UniProtKB-KW"/>
</dbReference>
<evidence type="ECO:0000256" key="5">
    <source>
        <dbReference type="ARBA" id="ARBA00024247"/>
    </source>
</evidence>
<dbReference type="SUPFAM" id="SSF54285">
    <property type="entry name" value="MoaD/ThiS"/>
    <property type="match status" value="1"/>
</dbReference>
<reference evidence="6 7" key="1">
    <citation type="submission" date="2018-09" db="EMBL/GenBank/DDBJ databases">
        <authorList>
            <person name="Wang F."/>
        </authorList>
    </citation>
    <scope>NUCLEOTIDE SEQUENCE [LARGE SCALE GENOMIC DNA]</scope>
    <source>
        <strain evidence="6 7">PLHSC7-2</strain>
    </source>
</reference>
<keyword evidence="2" id="KW-0547">Nucleotide-binding</keyword>
<evidence type="ECO:0000256" key="1">
    <source>
        <dbReference type="ARBA" id="ARBA00005046"/>
    </source>
</evidence>
<evidence type="ECO:0000256" key="3">
    <source>
        <dbReference type="ARBA" id="ARBA00023150"/>
    </source>
</evidence>
<evidence type="ECO:0000256" key="4">
    <source>
        <dbReference type="ARBA" id="ARBA00024200"/>
    </source>
</evidence>
<organism evidence="6 7">
    <name type="scientific">Motilimonas pumila</name>
    <dbReference type="NCBI Taxonomy" id="2303987"/>
    <lineage>
        <taxon>Bacteria</taxon>
        <taxon>Pseudomonadati</taxon>
        <taxon>Pseudomonadota</taxon>
        <taxon>Gammaproteobacteria</taxon>
        <taxon>Alteromonadales</taxon>
        <taxon>Alteromonadales genera incertae sedis</taxon>
        <taxon>Motilimonas</taxon>
    </lineage>
</organism>
<dbReference type="GO" id="GO:1990133">
    <property type="term" value="C:molybdopterin adenylyltransferase complex"/>
    <property type="evidence" value="ECO:0007669"/>
    <property type="project" value="TreeGrafter"/>
</dbReference>